<accession>A0A1R4KG05</accession>
<name>A0A1R4KG05_9LACT</name>
<dbReference type="AlphaFoldDB" id="A0A1R4KG05"/>
<sequence>MHSITQLNLFADNELGDLVKLNTVLNELPDQDLINALDEERPTGRDDYSNLSM</sequence>
<protein>
    <recommendedName>
        <fullName evidence="3">Mobile element protein</fullName>
    </recommendedName>
</protein>
<dbReference type="Proteomes" id="UP000195611">
    <property type="component" value="Unassembled WGS sequence"/>
</dbReference>
<evidence type="ECO:0000313" key="2">
    <source>
        <dbReference type="Proteomes" id="UP000195611"/>
    </source>
</evidence>
<organism evidence="1 2">
    <name type="scientific">Marinilactibacillus psychrotolerans 42ea</name>
    <dbReference type="NCBI Taxonomy" id="1255609"/>
    <lineage>
        <taxon>Bacteria</taxon>
        <taxon>Bacillati</taxon>
        <taxon>Bacillota</taxon>
        <taxon>Bacilli</taxon>
        <taxon>Lactobacillales</taxon>
        <taxon>Carnobacteriaceae</taxon>
        <taxon>Marinilactibacillus</taxon>
    </lineage>
</organism>
<gene>
    <name evidence="1" type="ORF">FM115_09925</name>
</gene>
<dbReference type="EMBL" id="FUKW01000137">
    <property type="protein sequence ID" value="SJN43218.1"/>
    <property type="molecule type" value="Genomic_DNA"/>
</dbReference>
<proteinExistence type="predicted"/>
<evidence type="ECO:0008006" key="3">
    <source>
        <dbReference type="Google" id="ProtNLM"/>
    </source>
</evidence>
<reference evidence="1 2" key="1">
    <citation type="submission" date="2017-02" db="EMBL/GenBank/DDBJ databases">
        <authorList>
            <person name="Peterson S.W."/>
        </authorList>
    </citation>
    <scope>NUCLEOTIDE SEQUENCE [LARGE SCALE GENOMIC DNA]</scope>
    <source>
        <strain evidence="1 2">42ea</strain>
    </source>
</reference>
<evidence type="ECO:0000313" key="1">
    <source>
        <dbReference type="EMBL" id="SJN43218.1"/>
    </source>
</evidence>